<evidence type="ECO:0000313" key="3">
    <source>
        <dbReference type="EMBL" id="MFC3302960.1"/>
    </source>
</evidence>
<protein>
    <submittedName>
        <fullName evidence="3">FAD-dependent oxidoreductase</fullName>
        <ecNumber evidence="3">1.-.-.-</ecNumber>
    </submittedName>
</protein>
<feature type="domain" description="FAD dependent oxidoreductase" evidence="2">
    <location>
        <begin position="8"/>
        <end position="314"/>
    </location>
</feature>
<evidence type="ECO:0000256" key="1">
    <source>
        <dbReference type="ARBA" id="ARBA00023002"/>
    </source>
</evidence>
<comment type="caution">
    <text evidence="3">The sequence shown here is derived from an EMBL/GenBank/DDBJ whole genome shotgun (WGS) entry which is preliminary data.</text>
</comment>
<reference evidence="4" key="1">
    <citation type="journal article" date="2019" name="Int. J. Syst. Evol. Microbiol.">
        <title>The Global Catalogue of Microorganisms (GCM) 10K type strain sequencing project: providing services to taxonomists for standard genome sequencing and annotation.</title>
        <authorList>
            <consortium name="The Broad Institute Genomics Platform"/>
            <consortium name="The Broad Institute Genome Sequencing Center for Infectious Disease"/>
            <person name="Wu L."/>
            <person name="Ma J."/>
        </authorList>
    </citation>
    <scope>NUCLEOTIDE SEQUENCE [LARGE SCALE GENOMIC DNA]</scope>
    <source>
        <strain evidence="4">KCTC 22245</strain>
    </source>
</reference>
<dbReference type="SUPFAM" id="SSF51905">
    <property type="entry name" value="FAD/NAD(P)-binding domain"/>
    <property type="match status" value="1"/>
</dbReference>
<dbReference type="Proteomes" id="UP001595607">
    <property type="component" value="Unassembled WGS sequence"/>
</dbReference>
<dbReference type="Pfam" id="PF01266">
    <property type="entry name" value="DAO"/>
    <property type="match status" value="1"/>
</dbReference>
<dbReference type="Gene3D" id="3.50.50.60">
    <property type="entry name" value="FAD/NAD(P)-binding domain"/>
    <property type="match status" value="1"/>
</dbReference>
<accession>A0ABV7MC40</accession>
<dbReference type="InterPro" id="IPR006076">
    <property type="entry name" value="FAD-dep_OxRdtase"/>
</dbReference>
<keyword evidence="4" id="KW-1185">Reference proteome</keyword>
<proteinExistence type="predicted"/>
<keyword evidence="1 3" id="KW-0560">Oxidoreductase</keyword>
<evidence type="ECO:0000313" key="4">
    <source>
        <dbReference type="Proteomes" id="UP001595607"/>
    </source>
</evidence>
<dbReference type="RefSeq" id="WP_189575053.1">
    <property type="nucleotide sequence ID" value="NZ_BMXU01000002.1"/>
</dbReference>
<dbReference type="EC" id="1.-.-.-" evidence="3"/>
<dbReference type="Gene3D" id="3.30.9.10">
    <property type="entry name" value="D-Amino Acid Oxidase, subunit A, domain 2"/>
    <property type="match status" value="1"/>
</dbReference>
<gene>
    <name evidence="3" type="ORF">ACFONP_09475</name>
</gene>
<evidence type="ECO:0000259" key="2">
    <source>
        <dbReference type="Pfam" id="PF01266"/>
    </source>
</evidence>
<organism evidence="3 4">
    <name type="scientific">Parvularcula lutaonensis</name>
    <dbReference type="NCBI Taxonomy" id="491923"/>
    <lineage>
        <taxon>Bacteria</taxon>
        <taxon>Pseudomonadati</taxon>
        <taxon>Pseudomonadota</taxon>
        <taxon>Alphaproteobacteria</taxon>
        <taxon>Parvularculales</taxon>
        <taxon>Parvularculaceae</taxon>
        <taxon>Parvularcula</taxon>
    </lineage>
</organism>
<sequence length="375" mass="41836">MAQPASALVIGGGFFGCAIAVALSRHLDRVVLVEREGELLRRASYVNQARVHTGYHYPRSFQTAASSRLNQRRFTELFEEAVDRRFTKLYAIARSGSRVAPAYFRRFCEHLDLPLREASDADRELFDPRLIAEVYQCEEFAFDANVLRKRMTQELDESGVVTITGAEVLGVTQGADRMAHVRYAGAAGEDEISADWVFNTTYANLNAIRGLSIGSATLRHQLTEVCLTQVPESVAGLGITVMDGPFFSVMPFPAAGRHSLTHVRYTPHTTWIERSCEDPSPDGMIAQCRPATRFEWMRADARRYMPALAGLRHDRSLFEIKTTLQDSARDDGRPIAFRRVGADGRLISILGGKIDNIFDILDVIDQMFESEGVIG</sequence>
<dbReference type="GO" id="GO:0016491">
    <property type="term" value="F:oxidoreductase activity"/>
    <property type="evidence" value="ECO:0007669"/>
    <property type="project" value="UniProtKB-KW"/>
</dbReference>
<dbReference type="InterPro" id="IPR036188">
    <property type="entry name" value="FAD/NAD-bd_sf"/>
</dbReference>
<dbReference type="EMBL" id="JBHRVA010000003">
    <property type="protein sequence ID" value="MFC3302960.1"/>
    <property type="molecule type" value="Genomic_DNA"/>
</dbReference>
<name>A0ABV7MC40_9PROT</name>